<gene>
    <name evidence="1" type="ORF">P3G67_24110</name>
</gene>
<sequence>MTPEEEWIEAQVLRVKNQLRWSVDYHKYRRPTHEELVEAFTRGLYNQTILANVAKVTEIINATCGTSFDPSDVAWWRVGLERRMKEEHQELLARVHDLLARHVAEKRRREREARLIAIPIDPAEAPEQCPCCQQILTEEAKNHWVSRHRTTIFAPRKPPSLHEAF</sequence>
<dbReference type="Proteomes" id="UP001216579">
    <property type="component" value="Unassembled WGS sequence"/>
</dbReference>
<reference evidence="1 2" key="1">
    <citation type="submission" date="2023-03" db="EMBL/GenBank/DDBJ databases">
        <title>Draft genome sequence of Streptomyces sp. RB6PN23 isolated from peat swamp forest in Thailand.</title>
        <authorList>
            <person name="Klaysubun C."/>
            <person name="Duangmal K."/>
        </authorList>
    </citation>
    <scope>NUCLEOTIDE SEQUENCE [LARGE SCALE GENOMIC DNA]</scope>
    <source>
        <strain evidence="1 2">RB6PN23</strain>
    </source>
</reference>
<comment type="caution">
    <text evidence="1">The sequence shown here is derived from an EMBL/GenBank/DDBJ whole genome shotgun (WGS) entry which is preliminary data.</text>
</comment>
<proteinExistence type="predicted"/>
<organism evidence="1 2">
    <name type="scientific">Streptomyces silvisoli</name>
    <dbReference type="NCBI Taxonomy" id="3034235"/>
    <lineage>
        <taxon>Bacteria</taxon>
        <taxon>Bacillati</taxon>
        <taxon>Actinomycetota</taxon>
        <taxon>Actinomycetes</taxon>
        <taxon>Kitasatosporales</taxon>
        <taxon>Streptomycetaceae</taxon>
        <taxon>Streptomyces</taxon>
    </lineage>
</organism>
<protein>
    <submittedName>
        <fullName evidence="1">Uncharacterized protein</fullName>
    </submittedName>
</protein>
<dbReference type="RefSeq" id="WP_276095341.1">
    <property type="nucleotide sequence ID" value="NZ_JARJBC010000016.1"/>
</dbReference>
<accession>A0ABT5ZR11</accession>
<evidence type="ECO:0000313" key="2">
    <source>
        <dbReference type="Proteomes" id="UP001216579"/>
    </source>
</evidence>
<dbReference type="EMBL" id="JARJBC010000016">
    <property type="protein sequence ID" value="MDF3292264.1"/>
    <property type="molecule type" value="Genomic_DNA"/>
</dbReference>
<dbReference type="SUPFAM" id="SSF75712">
    <property type="entry name" value="Rad50 coiled-coil Zn hook"/>
    <property type="match status" value="1"/>
</dbReference>
<evidence type="ECO:0000313" key="1">
    <source>
        <dbReference type="EMBL" id="MDF3292264.1"/>
    </source>
</evidence>
<name>A0ABT5ZR11_9ACTN</name>
<keyword evidence="2" id="KW-1185">Reference proteome</keyword>